<keyword evidence="2" id="KW-1185">Reference proteome</keyword>
<dbReference type="AlphaFoldDB" id="A0A317MZY3"/>
<name>A0A317MZY3_9GAMM</name>
<dbReference type="InterPro" id="IPR013382">
    <property type="entry name" value="CRISPR-assoc_prot_Cse2"/>
</dbReference>
<evidence type="ECO:0000313" key="1">
    <source>
        <dbReference type="EMBL" id="PWV65553.1"/>
    </source>
</evidence>
<gene>
    <name evidence="1" type="ORF">C7443_10136</name>
</gene>
<dbReference type="Pfam" id="PF09485">
    <property type="entry name" value="CRISPR_Cse2"/>
    <property type="match status" value="1"/>
</dbReference>
<comment type="caution">
    <text evidence="1">The sequence shown here is derived from an EMBL/GenBank/DDBJ whole genome shotgun (WGS) entry which is preliminary data.</text>
</comment>
<reference evidence="1 2" key="1">
    <citation type="submission" date="2018-05" db="EMBL/GenBank/DDBJ databases">
        <title>Genomic Encyclopedia of Type Strains, Phase IV (KMG-IV): sequencing the most valuable type-strain genomes for metagenomic binning, comparative biology and taxonomic classification.</title>
        <authorList>
            <person name="Goeker M."/>
        </authorList>
    </citation>
    <scope>NUCLEOTIDE SEQUENCE [LARGE SCALE GENOMIC DNA]</scope>
    <source>
        <strain evidence="1 2">DSM 23606</strain>
    </source>
</reference>
<dbReference type="InterPro" id="IPR038287">
    <property type="entry name" value="Cse2_sf"/>
</dbReference>
<proteinExistence type="predicted"/>
<organism evidence="1 2">
    <name type="scientific">Plasticicumulans acidivorans</name>
    <dbReference type="NCBI Taxonomy" id="886464"/>
    <lineage>
        <taxon>Bacteria</taxon>
        <taxon>Pseudomonadati</taxon>
        <taxon>Pseudomonadota</taxon>
        <taxon>Gammaproteobacteria</taxon>
        <taxon>Candidatus Competibacteraceae</taxon>
        <taxon>Plasticicumulans</taxon>
    </lineage>
</organism>
<dbReference type="Gene3D" id="1.10.520.40">
    <property type="entry name" value="CRISPR-associated protein Cse2"/>
    <property type="match status" value="1"/>
</dbReference>
<dbReference type="RefSeq" id="WP_110016559.1">
    <property type="nucleotide sequence ID" value="NZ_QGTJ01000001.1"/>
</dbReference>
<dbReference type="NCBIfam" id="TIGR02548">
    <property type="entry name" value="casB_cse2"/>
    <property type="match status" value="1"/>
</dbReference>
<sequence length="201" mass="22731">MSEKQTWLRFAPDNAVGVALEAWWRDLHEQRRGERAALRRAFSLEEAVCSGDIEALRAFYRLGDAVAAAARAADMAFFDTAGRTYSDRDRLWPIAVLLAEVRPERNHGAGSGTAEALPRSMRKSVAQREACISEQRFKRLLNLDTPTELLRPLRRALALLEQAGLSVDVFDLANALWRWDERRRKAWAYAYFAQPAAPASE</sequence>
<evidence type="ECO:0000313" key="2">
    <source>
        <dbReference type="Proteomes" id="UP000246569"/>
    </source>
</evidence>
<accession>A0A317MZY3</accession>
<dbReference type="CDD" id="cd09731">
    <property type="entry name" value="Cse2_I-E"/>
    <property type="match status" value="1"/>
</dbReference>
<protein>
    <submittedName>
        <fullName evidence="1">CRISPR type I-E-associated protein CasB/Cse2</fullName>
    </submittedName>
</protein>
<dbReference type="Proteomes" id="UP000246569">
    <property type="component" value="Unassembled WGS sequence"/>
</dbReference>
<dbReference type="EMBL" id="QGTJ01000001">
    <property type="protein sequence ID" value="PWV65553.1"/>
    <property type="molecule type" value="Genomic_DNA"/>
</dbReference>